<gene>
    <name evidence="1" type="ORF">BVRB_041400</name>
</gene>
<dbReference type="AlphaFoldDB" id="A0A0J7YMT6"/>
<dbReference type="Proteomes" id="UP000035740">
    <property type="component" value="Unassembled WGS sequence"/>
</dbReference>
<dbReference type="Gramene" id="KMS64909">
    <property type="protein sequence ID" value="KMS64909"/>
    <property type="gene ID" value="BVRB_041400"/>
</dbReference>
<evidence type="ECO:0000313" key="2">
    <source>
        <dbReference type="Proteomes" id="UP000035740"/>
    </source>
</evidence>
<organism evidence="1 2">
    <name type="scientific">Beta vulgaris subsp. vulgaris</name>
    <name type="common">Beet</name>
    <dbReference type="NCBI Taxonomy" id="3555"/>
    <lineage>
        <taxon>Eukaryota</taxon>
        <taxon>Viridiplantae</taxon>
        <taxon>Streptophyta</taxon>
        <taxon>Embryophyta</taxon>
        <taxon>Tracheophyta</taxon>
        <taxon>Spermatophyta</taxon>
        <taxon>Magnoliopsida</taxon>
        <taxon>eudicotyledons</taxon>
        <taxon>Gunneridae</taxon>
        <taxon>Pentapetalae</taxon>
        <taxon>Caryophyllales</taxon>
        <taxon>Chenopodiaceae</taxon>
        <taxon>Betoideae</taxon>
        <taxon>Beta</taxon>
    </lineage>
</organism>
<name>A0A0J7YMT6_BETVV</name>
<dbReference type="EMBL" id="KQ118882">
    <property type="protein sequence ID" value="KMS64909.1"/>
    <property type="molecule type" value="Genomic_DNA"/>
</dbReference>
<proteinExistence type="predicted"/>
<sequence>EVRFLPAPNWFGTATLNLTLDDHFNGGIGGFHVSEKVFNVTVQPHNQAPSLNSTHDSFSVLENGALGLGNHINFFDIDAADSDNVTLKFIANYGRFYYSFLPQTNASYASHSLTVYGPYSVKE</sequence>
<protein>
    <submittedName>
        <fullName evidence="1">Uncharacterized protein</fullName>
    </submittedName>
</protein>
<feature type="non-terminal residue" evidence="1">
    <location>
        <position position="1"/>
    </location>
</feature>
<keyword evidence="2" id="KW-1185">Reference proteome</keyword>
<evidence type="ECO:0000313" key="1">
    <source>
        <dbReference type="EMBL" id="KMS64909.1"/>
    </source>
</evidence>
<reference evidence="1 2" key="1">
    <citation type="journal article" date="2014" name="Nature">
        <title>The genome of the recently domesticated crop plant sugar beet (Beta vulgaris).</title>
        <authorList>
            <person name="Dohm J.C."/>
            <person name="Minoche A.E."/>
            <person name="Holtgrawe D."/>
            <person name="Capella-Gutierrez S."/>
            <person name="Zakrzewski F."/>
            <person name="Tafer H."/>
            <person name="Rupp O."/>
            <person name="Sorensen T.R."/>
            <person name="Stracke R."/>
            <person name="Reinhardt R."/>
            <person name="Goesmann A."/>
            <person name="Kraft T."/>
            <person name="Schulz B."/>
            <person name="Stadler P.F."/>
            <person name="Schmidt T."/>
            <person name="Gabaldon T."/>
            <person name="Lehrach H."/>
            <person name="Weisshaar B."/>
            <person name="Himmelbauer H."/>
        </authorList>
    </citation>
    <scope>NUCLEOTIDE SEQUENCE [LARGE SCALE GENOMIC DNA]</scope>
    <source>
        <tissue evidence="1">Taproot</tissue>
    </source>
</reference>
<accession>A0A0J7YMT6</accession>